<dbReference type="EMBL" id="BLXT01000663">
    <property type="protein sequence ID" value="GFN79514.1"/>
    <property type="molecule type" value="Genomic_DNA"/>
</dbReference>
<gene>
    <name evidence="2" type="ORF">PoB_000602000</name>
</gene>
<evidence type="ECO:0000313" key="2">
    <source>
        <dbReference type="EMBL" id="GFN79514.1"/>
    </source>
</evidence>
<accession>A0AAV3Y9R1</accession>
<feature type="compositionally biased region" description="Low complexity" evidence="1">
    <location>
        <begin position="10"/>
        <end position="23"/>
    </location>
</feature>
<protein>
    <submittedName>
        <fullName evidence="2">Uncharacterized protein</fullName>
    </submittedName>
</protein>
<sequence>MSGEIQQSDGNTAAAGNNSAGGNQMTLSFHEQLIMQEKAYEKQKGKTSGHFKSNWSAEVKTLEKNDKGDFKDGKTNMNSKYEYNSRCTIM</sequence>
<keyword evidence="3" id="KW-1185">Reference proteome</keyword>
<dbReference type="Proteomes" id="UP000735302">
    <property type="component" value="Unassembled WGS sequence"/>
</dbReference>
<evidence type="ECO:0000256" key="1">
    <source>
        <dbReference type="SAM" id="MobiDB-lite"/>
    </source>
</evidence>
<comment type="caution">
    <text evidence="2">The sequence shown here is derived from an EMBL/GenBank/DDBJ whole genome shotgun (WGS) entry which is preliminary data.</text>
</comment>
<organism evidence="2 3">
    <name type="scientific">Plakobranchus ocellatus</name>
    <dbReference type="NCBI Taxonomy" id="259542"/>
    <lineage>
        <taxon>Eukaryota</taxon>
        <taxon>Metazoa</taxon>
        <taxon>Spiralia</taxon>
        <taxon>Lophotrochozoa</taxon>
        <taxon>Mollusca</taxon>
        <taxon>Gastropoda</taxon>
        <taxon>Heterobranchia</taxon>
        <taxon>Euthyneura</taxon>
        <taxon>Panpulmonata</taxon>
        <taxon>Sacoglossa</taxon>
        <taxon>Placobranchoidea</taxon>
        <taxon>Plakobranchidae</taxon>
        <taxon>Plakobranchus</taxon>
    </lineage>
</organism>
<reference evidence="2 3" key="1">
    <citation type="journal article" date="2021" name="Elife">
        <title>Chloroplast acquisition without the gene transfer in kleptoplastic sea slugs, Plakobranchus ocellatus.</title>
        <authorList>
            <person name="Maeda T."/>
            <person name="Takahashi S."/>
            <person name="Yoshida T."/>
            <person name="Shimamura S."/>
            <person name="Takaki Y."/>
            <person name="Nagai Y."/>
            <person name="Toyoda A."/>
            <person name="Suzuki Y."/>
            <person name="Arimoto A."/>
            <person name="Ishii H."/>
            <person name="Satoh N."/>
            <person name="Nishiyama T."/>
            <person name="Hasebe M."/>
            <person name="Maruyama T."/>
            <person name="Minagawa J."/>
            <person name="Obokata J."/>
            <person name="Shigenobu S."/>
        </authorList>
    </citation>
    <scope>NUCLEOTIDE SEQUENCE [LARGE SCALE GENOMIC DNA]</scope>
</reference>
<dbReference type="AlphaFoldDB" id="A0AAV3Y9R1"/>
<proteinExistence type="predicted"/>
<evidence type="ECO:0000313" key="3">
    <source>
        <dbReference type="Proteomes" id="UP000735302"/>
    </source>
</evidence>
<feature type="region of interest" description="Disordered" evidence="1">
    <location>
        <begin position="1"/>
        <end position="26"/>
    </location>
</feature>
<name>A0AAV3Y9R1_9GAST</name>